<comment type="caution">
    <text evidence="1">The sequence shown here is derived from an EMBL/GenBank/DDBJ whole genome shotgun (WGS) entry which is preliminary data.</text>
</comment>
<feature type="non-terminal residue" evidence="1">
    <location>
        <position position="1"/>
    </location>
</feature>
<dbReference type="AlphaFoldDB" id="A0AAV5U460"/>
<proteinExistence type="predicted"/>
<reference evidence="1" key="1">
    <citation type="submission" date="2023-10" db="EMBL/GenBank/DDBJ databases">
        <title>Genome assembly of Pristionchus species.</title>
        <authorList>
            <person name="Yoshida K."/>
            <person name="Sommer R.J."/>
        </authorList>
    </citation>
    <scope>NUCLEOTIDE SEQUENCE</scope>
    <source>
        <strain evidence="1">RS0144</strain>
    </source>
</reference>
<gene>
    <name evidence="1" type="ORF">PENTCL1PPCAC_23224</name>
</gene>
<accession>A0AAV5U460</accession>
<dbReference type="EMBL" id="BTSX01000005">
    <property type="protein sequence ID" value="GMT01050.1"/>
    <property type="molecule type" value="Genomic_DNA"/>
</dbReference>
<evidence type="ECO:0000313" key="1">
    <source>
        <dbReference type="EMBL" id="GMT01050.1"/>
    </source>
</evidence>
<sequence>IFQWMDEVGGISYRLRDGRGYPSREMVKFTDLMTKHASLLNSADADTKKRGWELVNDEGRDCSRHLQDELCQVADELSTLSKHLAEYSRSFNLESMYDEEDDGGMENKTYEQIVEYLKTGKIPYENYKHKHNAEQHWPRKCVQYTLADDGQTKKIDGAIVLKKGEVNNALRNFHQVVGDISVNEMQQRLEKFVNVVNMKRKIQDYLASCSCGYAAEVNPKGWFSFIEIDG</sequence>
<keyword evidence="2" id="KW-1185">Reference proteome</keyword>
<protein>
    <submittedName>
        <fullName evidence="1">Uncharacterized protein</fullName>
    </submittedName>
</protein>
<evidence type="ECO:0000313" key="2">
    <source>
        <dbReference type="Proteomes" id="UP001432027"/>
    </source>
</evidence>
<feature type="non-terminal residue" evidence="1">
    <location>
        <position position="230"/>
    </location>
</feature>
<dbReference type="Proteomes" id="UP001432027">
    <property type="component" value="Unassembled WGS sequence"/>
</dbReference>
<name>A0AAV5U460_9BILA</name>
<organism evidence="1 2">
    <name type="scientific">Pristionchus entomophagus</name>
    <dbReference type="NCBI Taxonomy" id="358040"/>
    <lineage>
        <taxon>Eukaryota</taxon>
        <taxon>Metazoa</taxon>
        <taxon>Ecdysozoa</taxon>
        <taxon>Nematoda</taxon>
        <taxon>Chromadorea</taxon>
        <taxon>Rhabditida</taxon>
        <taxon>Rhabditina</taxon>
        <taxon>Diplogasteromorpha</taxon>
        <taxon>Diplogasteroidea</taxon>
        <taxon>Neodiplogasteridae</taxon>
        <taxon>Pristionchus</taxon>
    </lineage>
</organism>